<feature type="region of interest" description="Disordered" evidence="1">
    <location>
        <begin position="1"/>
        <end position="72"/>
    </location>
</feature>
<gene>
    <name evidence="2" type="ORF">FOVG_19181</name>
</gene>
<proteinExistence type="predicted"/>
<accession>W9NH52</accession>
<reference evidence="2" key="2">
    <citation type="submission" date="2012-05" db="EMBL/GenBank/DDBJ databases">
        <title>Annotation of the Genome Sequence of Fusarium oxysporum HDV247.</title>
        <authorList>
            <consortium name="The Broad Institute Genomics Platform"/>
            <person name="Ma L.-J."/>
            <person name="Corby-Kistler H."/>
            <person name="Broz K."/>
            <person name="Gale L.R."/>
            <person name="Jonkers W."/>
            <person name="O'Donnell K."/>
            <person name="Ploetz R."/>
            <person name="Steinberg C."/>
            <person name="Schwartz D.C."/>
            <person name="VanEtten H."/>
            <person name="Zhou S."/>
            <person name="Young S.K."/>
            <person name="Zeng Q."/>
            <person name="Gargeya S."/>
            <person name="Fitzgerald M."/>
            <person name="Abouelleil A."/>
            <person name="Alvarado L."/>
            <person name="Chapman S.B."/>
            <person name="Gainer-Dewar J."/>
            <person name="Goldberg J."/>
            <person name="Griggs A."/>
            <person name="Gujja S."/>
            <person name="Hansen M."/>
            <person name="Howarth C."/>
            <person name="Imamovic A."/>
            <person name="Ireland A."/>
            <person name="Larimer J."/>
            <person name="McCowan C."/>
            <person name="Murphy C."/>
            <person name="Pearson M."/>
            <person name="Poon T.W."/>
            <person name="Priest M."/>
            <person name="Roberts A."/>
            <person name="Saif S."/>
            <person name="Shea T."/>
            <person name="Sykes S."/>
            <person name="Wortman J."/>
            <person name="Nusbaum C."/>
            <person name="Birren B."/>
        </authorList>
    </citation>
    <scope>NUCLEOTIDE SEQUENCE</scope>
    <source>
        <strain evidence="2">HDV247</strain>
    </source>
</reference>
<evidence type="ECO:0000256" key="1">
    <source>
        <dbReference type="SAM" id="MobiDB-lite"/>
    </source>
</evidence>
<reference evidence="2" key="1">
    <citation type="submission" date="2011-10" db="EMBL/GenBank/DDBJ databases">
        <title>The Genome Sequence of Fusarium oxysporum HDV247.</title>
        <authorList>
            <consortium name="The Broad Institute Genome Sequencing Platform"/>
            <person name="Ma L.-J."/>
            <person name="Gale L.R."/>
            <person name="Schwartz D.C."/>
            <person name="Zhou S."/>
            <person name="Corby-Kistler H."/>
            <person name="Young S.K."/>
            <person name="Zeng Q."/>
            <person name="Gargeya S."/>
            <person name="Fitzgerald M."/>
            <person name="Haas B."/>
            <person name="Abouelleil A."/>
            <person name="Alvarado L."/>
            <person name="Arachchi H.M."/>
            <person name="Berlin A."/>
            <person name="Brown A."/>
            <person name="Chapman S.B."/>
            <person name="Chen Z."/>
            <person name="Dunbar C."/>
            <person name="Freedman E."/>
            <person name="Gearin G."/>
            <person name="Goldberg J."/>
            <person name="Griggs A."/>
            <person name="Gujja S."/>
            <person name="Heiman D."/>
            <person name="Howarth C."/>
            <person name="Larson L."/>
            <person name="Lui A."/>
            <person name="MacDonald P.J.P."/>
            <person name="Montmayeur A."/>
            <person name="Murphy C."/>
            <person name="Neiman D."/>
            <person name="Pearson M."/>
            <person name="Priest M."/>
            <person name="Roberts A."/>
            <person name="Saif S."/>
            <person name="Shea T."/>
            <person name="Shenoy N."/>
            <person name="Sisk P."/>
            <person name="Stolte C."/>
            <person name="Sykes S."/>
            <person name="Wortman J."/>
            <person name="Nusbaum C."/>
            <person name="Birren B."/>
        </authorList>
    </citation>
    <scope>NUCLEOTIDE SEQUENCE [LARGE SCALE GENOMIC DNA]</scope>
    <source>
        <strain evidence="2">HDV247</strain>
    </source>
</reference>
<organism evidence="2">
    <name type="scientific">Fusarium oxysporum f. sp. pisi HDV247</name>
    <dbReference type="NCBI Taxonomy" id="1080344"/>
    <lineage>
        <taxon>Eukaryota</taxon>
        <taxon>Fungi</taxon>
        <taxon>Dikarya</taxon>
        <taxon>Ascomycota</taxon>
        <taxon>Pezizomycotina</taxon>
        <taxon>Sordariomycetes</taxon>
        <taxon>Hypocreomycetidae</taxon>
        <taxon>Hypocreales</taxon>
        <taxon>Nectriaceae</taxon>
        <taxon>Fusarium</taxon>
        <taxon>Fusarium oxysporum species complex</taxon>
    </lineage>
</organism>
<dbReference type="Proteomes" id="UP000030751">
    <property type="component" value="Unassembled WGS sequence"/>
</dbReference>
<dbReference type="AlphaFoldDB" id="W9NH52"/>
<evidence type="ECO:0000313" key="2">
    <source>
        <dbReference type="EMBL" id="EXA29322.1"/>
    </source>
</evidence>
<dbReference type="HOGENOM" id="CLU_2722290_0_0_1"/>
<protein>
    <submittedName>
        <fullName evidence="2">Uncharacterized protein</fullName>
    </submittedName>
</protein>
<sequence>MLPVSQIRPHRNPVQSNNNMRLLRARSCHPGLPNQERQGRPAKMRGLQRPTRSLEQPMPYQETGGEQGQSSL</sequence>
<name>W9NH52_FUSOX</name>
<dbReference type="EMBL" id="JH651125">
    <property type="protein sequence ID" value="EXA29322.1"/>
    <property type="molecule type" value="Genomic_DNA"/>
</dbReference>